<keyword evidence="1" id="KW-0732">Signal</keyword>
<organism evidence="2 3">
    <name type="scientific">Terrimonas rubra</name>
    <dbReference type="NCBI Taxonomy" id="1035890"/>
    <lineage>
        <taxon>Bacteria</taxon>
        <taxon>Pseudomonadati</taxon>
        <taxon>Bacteroidota</taxon>
        <taxon>Chitinophagia</taxon>
        <taxon>Chitinophagales</taxon>
        <taxon>Chitinophagaceae</taxon>
        <taxon>Terrimonas</taxon>
    </lineage>
</organism>
<proteinExistence type="predicted"/>
<keyword evidence="3" id="KW-1185">Reference proteome</keyword>
<reference evidence="3" key="1">
    <citation type="journal article" date="2019" name="Int. J. Syst. Evol. Microbiol.">
        <title>The Global Catalogue of Microorganisms (GCM) 10K type strain sequencing project: providing services to taxonomists for standard genome sequencing and annotation.</title>
        <authorList>
            <consortium name="The Broad Institute Genomics Platform"/>
            <consortium name="The Broad Institute Genome Sequencing Center for Infectious Disease"/>
            <person name="Wu L."/>
            <person name="Ma J."/>
        </authorList>
    </citation>
    <scope>NUCLEOTIDE SEQUENCE [LARGE SCALE GENOMIC DNA]</scope>
    <source>
        <strain evidence="3">KCTC 23299</strain>
    </source>
</reference>
<dbReference type="RefSeq" id="WP_386093890.1">
    <property type="nucleotide sequence ID" value="NZ_JBHUOZ010000001.1"/>
</dbReference>
<feature type="chain" id="PRO_5046291163" evidence="1">
    <location>
        <begin position="20"/>
        <end position="379"/>
    </location>
</feature>
<protein>
    <submittedName>
        <fullName evidence="2">DUF4932 domain-containing protein</fullName>
    </submittedName>
</protein>
<evidence type="ECO:0000256" key="1">
    <source>
        <dbReference type="SAM" id="SignalP"/>
    </source>
</evidence>
<dbReference type="EMBL" id="JBHUOZ010000001">
    <property type="protein sequence ID" value="MFD2918196.1"/>
    <property type="molecule type" value="Genomic_DNA"/>
</dbReference>
<dbReference type="Proteomes" id="UP001597511">
    <property type="component" value="Unassembled WGS sequence"/>
</dbReference>
<evidence type="ECO:0000313" key="3">
    <source>
        <dbReference type="Proteomes" id="UP001597511"/>
    </source>
</evidence>
<gene>
    <name evidence="2" type="ORF">ACFS6H_00665</name>
</gene>
<name>A0ABW6A0U8_9BACT</name>
<sequence length="379" mass="44399">MKTIGLFFTLLLFITTISAQEKQKQVSFDAKFRKAHQGKVKIEIHEVKELLHIMIAITASGLENDDMVAQTGNYYKDVLKDFEAFKQEPIILTFDSLMKANPLNYIFLTGNTLSYQFKGNKLKADKNYLFPAQNVSSHTTITVNPITTYKKEIEQFAVKTRFRKFYKQHTAFYRQIVADYNNFANLQQQWDWLEKNFNTRVNNYTIMCSPLINGLNYTTSYTDNDFKQIMMVLPPLEKNPALTDKQNQVFNTRIMFTEIDHNYVGAPTKTYKEQINIALQDRHKWVDTTKEGTEYYPNPSRVFDEYMTFTTFYLFCQDAFAGDNAAIKYAYDDINAVLKIRGFMKVQAFNDELLKLKQNNPGKKIDELYPQLIEWCKQQ</sequence>
<accession>A0ABW6A0U8</accession>
<comment type="caution">
    <text evidence="2">The sequence shown here is derived from an EMBL/GenBank/DDBJ whole genome shotgun (WGS) entry which is preliminary data.</text>
</comment>
<evidence type="ECO:0000313" key="2">
    <source>
        <dbReference type="EMBL" id="MFD2918196.1"/>
    </source>
</evidence>
<feature type="signal peptide" evidence="1">
    <location>
        <begin position="1"/>
        <end position="19"/>
    </location>
</feature>